<dbReference type="STRING" id="1414654.BFR47_16225"/>
<proteinExistence type="predicted"/>
<accession>A0A1J4QCH8</accession>
<dbReference type="Proteomes" id="UP000243073">
    <property type="component" value="Unassembled WGS sequence"/>
</dbReference>
<evidence type="ECO:0000313" key="1">
    <source>
        <dbReference type="EMBL" id="OIN07906.1"/>
    </source>
</evidence>
<protein>
    <recommendedName>
        <fullName evidence="3">Four helix bundle protein</fullName>
    </recommendedName>
</protein>
<dbReference type="PANTHER" id="PTHR38471">
    <property type="entry name" value="FOUR HELIX BUNDLE PROTEIN"/>
    <property type="match status" value="1"/>
</dbReference>
<dbReference type="InterPro" id="IPR036583">
    <property type="entry name" value="23S_rRNA_IVS_sf"/>
</dbReference>
<organism evidence="1 2">
    <name type="scientific">Oceanisphaera psychrotolerans</name>
    <dbReference type="NCBI Taxonomy" id="1414654"/>
    <lineage>
        <taxon>Bacteria</taxon>
        <taxon>Pseudomonadati</taxon>
        <taxon>Pseudomonadota</taxon>
        <taxon>Gammaproteobacteria</taxon>
        <taxon>Aeromonadales</taxon>
        <taxon>Aeromonadaceae</taxon>
        <taxon>Oceanisphaera</taxon>
    </lineage>
</organism>
<dbReference type="PANTHER" id="PTHR38471:SF2">
    <property type="entry name" value="FOUR HELIX BUNDLE PROTEIN"/>
    <property type="match status" value="1"/>
</dbReference>
<dbReference type="CDD" id="cd16377">
    <property type="entry name" value="23S_rRNA_IVP_like"/>
    <property type="match status" value="1"/>
</dbReference>
<dbReference type="Pfam" id="PF05635">
    <property type="entry name" value="23S_rRNA_IVP"/>
    <property type="match status" value="1"/>
</dbReference>
<dbReference type="InterPro" id="IPR012657">
    <property type="entry name" value="23S_rRNA-intervening_sequence"/>
</dbReference>
<keyword evidence="2" id="KW-1185">Reference proteome</keyword>
<dbReference type="EMBL" id="MDKE01000032">
    <property type="protein sequence ID" value="OIN07906.1"/>
    <property type="molecule type" value="Genomic_DNA"/>
</dbReference>
<dbReference type="OrthoDB" id="160990at2"/>
<evidence type="ECO:0008006" key="3">
    <source>
        <dbReference type="Google" id="ProtNLM"/>
    </source>
</evidence>
<dbReference type="Gene3D" id="1.20.1440.60">
    <property type="entry name" value="23S rRNA-intervening sequence"/>
    <property type="match status" value="1"/>
</dbReference>
<name>A0A1J4QCH8_9GAMM</name>
<dbReference type="RefSeq" id="WP_071473205.1">
    <property type="nucleotide sequence ID" value="NZ_MDKE01000032.1"/>
</dbReference>
<evidence type="ECO:0000313" key="2">
    <source>
        <dbReference type="Proteomes" id="UP000243073"/>
    </source>
</evidence>
<gene>
    <name evidence="1" type="ORF">BFR47_16225</name>
</gene>
<dbReference type="NCBIfam" id="TIGR02436">
    <property type="entry name" value="four helix bundle protein"/>
    <property type="match status" value="1"/>
</dbReference>
<sequence length="121" mass="13685">MQNHKSLEVWQQAMQLVKLTYLVSASFPKVEQFGLTSQMRRAAVSVPSNIAEGVARGTTKEYVHFLNIARGSLSELDTQFEIARMLEFVEDSSPVFQQIENVARLLTGLHRAMSMKVRDGR</sequence>
<comment type="caution">
    <text evidence="1">The sequence shown here is derived from an EMBL/GenBank/DDBJ whole genome shotgun (WGS) entry which is preliminary data.</text>
</comment>
<reference evidence="1 2" key="1">
    <citation type="submission" date="2016-07" db="EMBL/GenBank/DDBJ databases">
        <title>Draft Genome Sequence of Oceanisphaera psychrotolerans, isolated from coastal sediment samples.</title>
        <authorList>
            <person name="Zhuo S."/>
            <person name="Ruan Z."/>
        </authorList>
    </citation>
    <scope>NUCLEOTIDE SEQUENCE [LARGE SCALE GENOMIC DNA]</scope>
    <source>
        <strain evidence="1 2">LAM-WHM-ZC</strain>
    </source>
</reference>
<dbReference type="SUPFAM" id="SSF158446">
    <property type="entry name" value="IVS-encoded protein-like"/>
    <property type="match status" value="1"/>
</dbReference>
<dbReference type="AlphaFoldDB" id="A0A1J4QCH8"/>